<accession>A0A6J4QD03</accession>
<dbReference type="Pfam" id="PF02749">
    <property type="entry name" value="QRPTase_N"/>
    <property type="match status" value="1"/>
</dbReference>
<keyword evidence="1 6" id="KW-0808">Transferase</keyword>
<protein>
    <submittedName>
        <fullName evidence="6">Nicotinate phosphoribosyltransferase</fullName>
        <ecNumber evidence="6">6.3.4.21</ecNumber>
    </submittedName>
</protein>
<sequence length="400" mass="42467">MHGEGVGGVRNGGGENTGGGSLGFNTASEEEIRGAEVADVYFHRTMEVLRARGLENTPVHVEVAYKTSDDSAWFVVAGLDEVASLLDGVEVEARSVPEGTICRPNQPVLTLSGPYGAFAEHETAILGFLCQASGVATGAARCRLAAGERPVISFGARRMHPSVTPMIERAAYLGGCDGVAVELAAKRLGIAATGTIPHALALILGSTAETAKAFDEAVSEDIPRTILIDTFDDEKFGALIAARAIPDTIESIRIDTPGNRRGDFRDLIREVRWELDRNGFGHVKIFASGGIDVEYILHLNPVCDAYGIGGEIASAPMVDYSLDIVEVNGEDRSKRGKRGGRKRLLALEDGTREVVPASSPVPAGAHDLLQPLKDLYAPPLDVSALRERVLSQLATGEYGL</sequence>
<reference evidence="6" key="1">
    <citation type="submission" date="2020-02" db="EMBL/GenBank/DDBJ databases">
        <authorList>
            <person name="Meier V. D."/>
        </authorList>
    </citation>
    <scope>NUCLEOTIDE SEQUENCE</scope>
    <source>
        <strain evidence="6">AVDCRST_MAG28</strain>
    </source>
</reference>
<dbReference type="GO" id="GO:0004514">
    <property type="term" value="F:nicotinate-nucleotide diphosphorylase (carboxylating) activity"/>
    <property type="evidence" value="ECO:0007669"/>
    <property type="project" value="UniProtKB-EC"/>
</dbReference>
<dbReference type="InterPro" id="IPR035809">
    <property type="entry name" value="NAPRTase_arc-type"/>
</dbReference>
<dbReference type="InterPro" id="IPR022412">
    <property type="entry name" value="Quinolinate_PRibosylTrfase_N"/>
</dbReference>
<gene>
    <name evidence="6" type="ORF">AVDCRST_MAG28-380</name>
</gene>
<feature type="domain" description="Quinolinate phosphoribosyl transferase N-terminal" evidence="5">
    <location>
        <begin position="39"/>
        <end position="133"/>
    </location>
</feature>
<proteinExistence type="predicted"/>
<evidence type="ECO:0000256" key="1">
    <source>
        <dbReference type="ARBA" id="ARBA00022679"/>
    </source>
</evidence>
<evidence type="ECO:0000313" key="6">
    <source>
        <dbReference type="EMBL" id="CAA9439566.1"/>
    </source>
</evidence>
<comment type="catalytic activity">
    <reaction evidence="2">
        <text>nicotinate beta-D-ribonucleotide + CO2 + diphosphate = quinolinate + 5-phospho-alpha-D-ribose 1-diphosphate + 2 H(+)</text>
        <dbReference type="Rhea" id="RHEA:12733"/>
        <dbReference type="ChEBI" id="CHEBI:15378"/>
        <dbReference type="ChEBI" id="CHEBI:16526"/>
        <dbReference type="ChEBI" id="CHEBI:29959"/>
        <dbReference type="ChEBI" id="CHEBI:33019"/>
        <dbReference type="ChEBI" id="CHEBI:57502"/>
        <dbReference type="ChEBI" id="CHEBI:58017"/>
        <dbReference type="EC" id="2.4.2.19"/>
    </reaction>
</comment>
<dbReference type="InterPro" id="IPR036068">
    <property type="entry name" value="Nicotinate_pribotase-like_C"/>
</dbReference>
<dbReference type="InterPro" id="IPR013785">
    <property type="entry name" value="Aldolase_TIM"/>
</dbReference>
<dbReference type="CDD" id="cd01571">
    <property type="entry name" value="NAPRTase_B"/>
    <property type="match status" value="1"/>
</dbReference>
<feature type="region of interest" description="Disordered" evidence="3">
    <location>
        <begin position="1"/>
        <end position="25"/>
    </location>
</feature>
<keyword evidence="6" id="KW-0328">Glycosyltransferase</keyword>
<dbReference type="SUPFAM" id="SSF54675">
    <property type="entry name" value="Nicotinate/Quinolinate PRTase N-terminal domain-like"/>
    <property type="match status" value="1"/>
</dbReference>
<dbReference type="InterPro" id="IPR053190">
    <property type="entry name" value="NAPRTase-like"/>
</dbReference>
<dbReference type="Gene3D" id="3.20.20.70">
    <property type="entry name" value="Aldolase class I"/>
    <property type="match status" value="1"/>
</dbReference>
<dbReference type="AlphaFoldDB" id="A0A6J4QD03"/>
<evidence type="ECO:0000256" key="3">
    <source>
        <dbReference type="SAM" id="MobiDB-lite"/>
    </source>
</evidence>
<dbReference type="Pfam" id="PF01729">
    <property type="entry name" value="QRPTase_C"/>
    <property type="match status" value="1"/>
</dbReference>
<dbReference type="PANTHER" id="PTHR43202">
    <property type="entry name" value="NICOTINATE-NUCLEOTIDE PYROPHOSPHORYLASE"/>
    <property type="match status" value="1"/>
</dbReference>
<dbReference type="EC" id="6.3.4.21" evidence="6"/>
<feature type="domain" description="Quinolinate phosphoribosyl transferase C-terminal" evidence="4">
    <location>
        <begin position="135"/>
        <end position="323"/>
    </location>
</feature>
<evidence type="ECO:0000259" key="5">
    <source>
        <dbReference type="Pfam" id="PF02749"/>
    </source>
</evidence>
<keyword evidence="6" id="KW-0436">Ligase</keyword>
<dbReference type="GO" id="GO:0009435">
    <property type="term" value="P:NAD+ biosynthetic process"/>
    <property type="evidence" value="ECO:0007669"/>
    <property type="project" value="InterPro"/>
</dbReference>
<evidence type="ECO:0000259" key="4">
    <source>
        <dbReference type="Pfam" id="PF01729"/>
    </source>
</evidence>
<evidence type="ECO:0000256" key="2">
    <source>
        <dbReference type="ARBA" id="ARBA00047445"/>
    </source>
</evidence>
<feature type="compositionally biased region" description="Gly residues" evidence="3">
    <location>
        <begin position="1"/>
        <end position="22"/>
    </location>
</feature>
<dbReference type="SUPFAM" id="SSF51690">
    <property type="entry name" value="Nicotinate/Quinolinate PRTase C-terminal domain-like"/>
    <property type="match status" value="1"/>
</dbReference>
<dbReference type="PANTHER" id="PTHR43202:SF1">
    <property type="entry name" value="NICOTINATE PHOSPHORIBOSYLTRANSFERASE"/>
    <property type="match status" value="1"/>
</dbReference>
<organism evidence="6">
    <name type="scientific">uncultured Rubrobacteraceae bacterium</name>
    <dbReference type="NCBI Taxonomy" id="349277"/>
    <lineage>
        <taxon>Bacteria</taxon>
        <taxon>Bacillati</taxon>
        <taxon>Actinomycetota</taxon>
        <taxon>Rubrobacteria</taxon>
        <taxon>Rubrobacterales</taxon>
        <taxon>Rubrobacteraceae</taxon>
        <taxon>environmental samples</taxon>
    </lineage>
</organism>
<dbReference type="InterPro" id="IPR002638">
    <property type="entry name" value="Quinolinate_PRibosylTrfase_C"/>
</dbReference>
<dbReference type="NCBIfam" id="NF006415">
    <property type="entry name" value="PRK08662.1"/>
    <property type="match status" value="1"/>
</dbReference>
<dbReference type="Gene3D" id="3.90.1170.20">
    <property type="entry name" value="Quinolinate phosphoribosyl transferase, N-terminal domain"/>
    <property type="match status" value="1"/>
</dbReference>
<dbReference type="EMBL" id="CADCVE010000007">
    <property type="protein sequence ID" value="CAA9439566.1"/>
    <property type="molecule type" value="Genomic_DNA"/>
</dbReference>
<dbReference type="InterPro" id="IPR037128">
    <property type="entry name" value="Quinolinate_PRibosylTase_N_sf"/>
</dbReference>
<dbReference type="GO" id="GO:0004516">
    <property type="term" value="F:nicotinate phosphoribosyltransferase activity"/>
    <property type="evidence" value="ECO:0007669"/>
    <property type="project" value="UniProtKB-EC"/>
</dbReference>
<name>A0A6J4QD03_9ACTN</name>